<feature type="compositionally biased region" description="Basic and acidic residues" evidence="1">
    <location>
        <begin position="117"/>
        <end position="129"/>
    </location>
</feature>
<keyword evidence="3" id="KW-1185">Reference proteome</keyword>
<gene>
    <name evidence="2" type="ORF">ACF1HC_33705</name>
</gene>
<dbReference type="RefSeq" id="WP_030792967.1">
    <property type="nucleotide sequence ID" value="NZ_JBFACJ010000042.1"/>
</dbReference>
<feature type="region of interest" description="Disordered" evidence="1">
    <location>
        <begin position="107"/>
        <end position="129"/>
    </location>
</feature>
<reference evidence="2 3" key="1">
    <citation type="submission" date="2024-10" db="EMBL/GenBank/DDBJ databases">
        <title>The Natural Products Discovery Center: Release of the First 8490 Sequenced Strains for Exploring Actinobacteria Biosynthetic Diversity.</title>
        <authorList>
            <person name="Kalkreuter E."/>
            <person name="Kautsar S.A."/>
            <person name="Yang D."/>
            <person name="Bader C.D."/>
            <person name="Teijaro C.N."/>
            <person name="Fluegel L."/>
            <person name="Davis C.M."/>
            <person name="Simpson J.R."/>
            <person name="Lauterbach L."/>
            <person name="Steele A.D."/>
            <person name="Gui C."/>
            <person name="Meng S."/>
            <person name="Li G."/>
            <person name="Viehrig K."/>
            <person name="Ye F."/>
            <person name="Su P."/>
            <person name="Kiefer A.F."/>
            <person name="Nichols A."/>
            <person name="Cepeda A.J."/>
            <person name="Yan W."/>
            <person name="Fan B."/>
            <person name="Jiang Y."/>
            <person name="Adhikari A."/>
            <person name="Zheng C.-J."/>
            <person name="Schuster L."/>
            <person name="Cowan T.M."/>
            <person name="Smanski M.J."/>
            <person name="Chevrette M.G."/>
            <person name="De Carvalho L.P.S."/>
            <person name="Shen B."/>
        </authorList>
    </citation>
    <scope>NUCLEOTIDE SEQUENCE [LARGE SCALE GENOMIC DNA]</scope>
    <source>
        <strain evidence="2 3">NPDC013366</strain>
    </source>
</reference>
<evidence type="ECO:0008006" key="4">
    <source>
        <dbReference type="Google" id="ProtNLM"/>
    </source>
</evidence>
<evidence type="ECO:0000256" key="1">
    <source>
        <dbReference type="SAM" id="MobiDB-lite"/>
    </source>
</evidence>
<name>A0ABW6Z7K6_9ACTN</name>
<accession>A0ABW6Z7K6</accession>
<evidence type="ECO:0000313" key="2">
    <source>
        <dbReference type="EMBL" id="MFF9886508.1"/>
    </source>
</evidence>
<comment type="caution">
    <text evidence="2">The sequence shown here is derived from an EMBL/GenBank/DDBJ whole genome shotgun (WGS) entry which is preliminary data.</text>
</comment>
<proteinExistence type="predicted"/>
<organism evidence="2 3">
    <name type="scientific">Streptomyces eurythermus</name>
    <dbReference type="NCBI Taxonomy" id="42237"/>
    <lineage>
        <taxon>Bacteria</taxon>
        <taxon>Bacillati</taxon>
        <taxon>Actinomycetota</taxon>
        <taxon>Actinomycetes</taxon>
        <taxon>Kitasatosporales</taxon>
        <taxon>Streptomycetaceae</taxon>
        <taxon>Streptomyces</taxon>
    </lineage>
</organism>
<sequence>MRTPVWCRGQASEIGDSCREVVDQLLEVNVLYRLRAAQGVLGLRKKYGDTRLEAACAKAIAVGDPSYRTIKGILIAGTETDPEPETSGDAGAAAFLHGPARLFATVATPDTTDDDHNDQVHDETEVETR</sequence>
<protein>
    <recommendedName>
        <fullName evidence="4">ANTAR domain-containing protein</fullName>
    </recommendedName>
</protein>
<evidence type="ECO:0000313" key="3">
    <source>
        <dbReference type="Proteomes" id="UP001603418"/>
    </source>
</evidence>
<dbReference type="Proteomes" id="UP001603418">
    <property type="component" value="Unassembled WGS sequence"/>
</dbReference>
<dbReference type="EMBL" id="JBICBM010000020">
    <property type="protein sequence ID" value="MFF9886508.1"/>
    <property type="molecule type" value="Genomic_DNA"/>
</dbReference>